<dbReference type="NCBIfam" id="TIGR00426">
    <property type="entry name" value="competence protein ComEA helix-hairpin-helix repeat region"/>
    <property type="match status" value="1"/>
</dbReference>
<dbReference type="Proteomes" id="UP000198771">
    <property type="component" value="Unassembled WGS sequence"/>
</dbReference>
<evidence type="ECO:0000259" key="1">
    <source>
        <dbReference type="SMART" id="SM00278"/>
    </source>
</evidence>
<dbReference type="Gene3D" id="1.10.150.320">
    <property type="entry name" value="Photosystem II 12 kDa extrinsic protein"/>
    <property type="match status" value="1"/>
</dbReference>
<evidence type="ECO:0000313" key="2">
    <source>
        <dbReference type="EMBL" id="SDB22100.1"/>
    </source>
</evidence>
<dbReference type="RefSeq" id="WP_208596573.1">
    <property type="nucleotide sequence ID" value="NZ_FMXO01000005.1"/>
</dbReference>
<feature type="domain" description="Helix-hairpin-helix DNA-binding motif class 1" evidence="1">
    <location>
        <begin position="70"/>
        <end position="89"/>
    </location>
</feature>
<dbReference type="SUPFAM" id="SSF47781">
    <property type="entry name" value="RuvA domain 2-like"/>
    <property type="match status" value="1"/>
</dbReference>
<dbReference type="SMART" id="SM00278">
    <property type="entry name" value="HhH1"/>
    <property type="match status" value="2"/>
</dbReference>
<dbReference type="GO" id="GO:0015627">
    <property type="term" value="C:type II protein secretion system complex"/>
    <property type="evidence" value="ECO:0007669"/>
    <property type="project" value="TreeGrafter"/>
</dbReference>
<dbReference type="GO" id="GO:0015628">
    <property type="term" value="P:protein secretion by the type II secretion system"/>
    <property type="evidence" value="ECO:0007669"/>
    <property type="project" value="TreeGrafter"/>
</dbReference>
<dbReference type="STRING" id="617002.SAMN05660653_01069"/>
<dbReference type="AlphaFoldDB" id="A0A1G6BN79"/>
<feature type="domain" description="Helix-hairpin-helix DNA-binding motif class 1" evidence="1">
    <location>
        <begin position="41"/>
        <end position="60"/>
    </location>
</feature>
<gene>
    <name evidence="2" type="ORF">SAMN05660653_01069</name>
</gene>
<dbReference type="InterPro" id="IPR051675">
    <property type="entry name" value="Endo/Exo/Phosphatase_dom_1"/>
</dbReference>
<proteinExistence type="predicted"/>
<dbReference type="InterPro" id="IPR003583">
    <property type="entry name" value="Hlx-hairpin-Hlx_DNA-bd_motif"/>
</dbReference>
<name>A0A1G6BN79_9BACT</name>
<dbReference type="EMBL" id="FMXO01000005">
    <property type="protein sequence ID" value="SDB22100.1"/>
    <property type="molecule type" value="Genomic_DNA"/>
</dbReference>
<sequence length="96" mass="10514">MLYTLKRVVGLWLGAMALCLIMGTTMVYADEKVNINTAPSEILQTLPGIGPALAERIIAYREATPFEEKEDIQKVSGIGEATYNKLEDLITVDDPA</sequence>
<dbReference type="PANTHER" id="PTHR21180:SF32">
    <property type="entry name" value="ENDONUCLEASE_EXONUCLEASE_PHOSPHATASE FAMILY DOMAIN-CONTAINING PROTEIN 1"/>
    <property type="match status" value="1"/>
</dbReference>
<dbReference type="PANTHER" id="PTHR21180">
    <property type="entry name" value="ENDONUCLEASE/EXONUCLEASE/PHOSPHATASE FAMILY DOMAIN-CONTAINING PROTEIN 1"/>
    <property type="match status" value="1"/>
</dbReference>
<organism evidence="2 3">
    <name type="scientific">Desulfonatronum thiosulfatophilum</name>
    <dbReference type="NCBI Taxonomy" id="617002"/>
    <lineage>
        <taxon>Bacteria</taxon>
        <taxon>Pseudomonadati</taxon>
        <taxon>Thermodesulfobacteriota</taxon>
        <taxon>Desulfovibrionia</taxon>
        <taxon>Desulfovibrionales</taxon>
        <taxon>Desulfonatronaceae</taxon>
        <taxon>Desulfonatronum</taxon>
    </lineage>
</organism>
<protein>
    <submittedName>
        <fullName evidence="2">Competence protein ComEA</fullName>
    </submittedName>
</protein>
<dbReference type="InterPro" id="IPR010994">
    <property type="entry name" value="RuvA_2-like"/>
</dbReference>
<accession>A0A1G6BN79</accession>
<keyword evidence="3" id="KW-1185">Reference proteome</keyword>
<dbReference type="Pfam" id="PF12836">
    <property type="entry name" value="HHH_3"/>
    <property type="match status" value="1"/>
</dbReference>
<reference evidence="2 3" key="1">
    <citation type="submission" date="2016-10" db="EMBL/GenBank/DDBJ databases">
        <authorList>
            <person name="de Groot N.N."/>
        </authorList>
    </citation>
    <scope>NUCLEOTIDE SEQUENCE [LARGE SCALE GENOMIC DNA]</scope>
    <source>
        <strain evidence="2 3">ASO4-2</strain>
    </source>
</reference>
<dbReference type="InterPro" id="IPR004509">
    <property type="entry name" value="Competence_ComEA_HhH"/>
</dbReference>
<dbReference type="GO" id="GO:0003677">
    <property type="term" value="F:DNA binding"/>
    <property type="evidence" value="ECO:0007669"/>
    <property type="project" value="InterPro"/>
</dbReference>
<evidence type="ECO:0000313" key="3">
    <source>
        <dbReference type="Proteomes" id="UP000198771"/>
    </source>
</evidence>
<dbReference type="GO" id="GO:0006281">
    <property type="term" value="P:DNA repair"/>
    <property type="evidence" value="ECO:0007669"/>
    <property type="project" value="InterPro"/>
</dbReference>